<accession>A0AAP6MJS0</accession>
<dbReference type="Proteomes" id="UP001302316">
    <property type="component" value="Unassembled WGS sequence"/>
</dbReference>
<comment type="similarity">
    <text evidence="1 4">Belongs to the cyclophilin-type PPIase family.</text>
</comment>
<protein>
    <recommendedName>
        <fullName evidence="4">Peptidyl-prolyl cis-trans isomerase</fullName>
        <shortName evidence="4">PPIase</shortName>
        <ecNumber evidence="4">5.2.1.8</ecNumber>
    </recommendedName>
</protein>
<feature type="domain" description="PPIase cyclophilin-type" evidence="6">
    <location>
        <begin position="23"/>
        <end position="185"/>
    </location>
</feature>
<dbReference type="InterPro" id="IPR044665">
    <property type="entry name" value="E_coli_cyclophilin_A-like"/>
</dbReference>
<dbReference type="GO" id="GO:0006457">
    <property type="term" value="P:protein folding"/>
    <property type="evidence" value="ECO:0007669"/>
    <property type="project" value="InterPro"/>
</dbReference>
<dbReference type="InterPro" id="IPR020892">
    <property type="entry name" value="Cyclophilin-type_PPIase_CS"/>
</dbReference>
<keyword evidence="8" id="KW-1185">Reference proteome</keyword>
<reference evidence="7 8" key="1">
    <citation type="submission" date="2023-12" db="EMBL/GenBank/DDBJ databases">
        <title>Whole-genome sequencing of halo(alkali)philic microorganisms from hypersaline lakes.</title>
        <authorList>
            <person name="Sorokin D.Y."/>
            <person name="Merkel A.Y."/>
            <person name="Messina E."/>
            <person name="Yakimov M."/>
        </authorList>
    </citation>
    <scope>NUCLEOTIDE SEQUENCE [LARGE SCALE GENOMIC DNA]</scope>
    <source>
        <strain evidence="7 8">AB-CW1</strain>
    </source>
</reference>
<name>A0AAP6MJS0_9GAMM</name>
<dbReference type="AlphaFoldDB" id="A0AAP6MJS0"/>
<comment type="function">
    <text evidence="4">PPIases accelerate the folding of proteins. It catalyzes the cis-trans isomerization of proline imidic peptide bonds in oligopeptides.</text>
</comment>
<dbReference type="GO" id="GO:0003755">
    <property type="term" value="F:peptidyl-prolyl cis-trans isomerase activity"/>
    <property type="evidence" value="ECO:0007669"/>
    <property type="project" value="UniProtKB-UniRule"/>
</dbReference>
<dbReference type="InterPro" id="IPR029000">
    <property type="entry name" value="Cyclophilin-like_dom_sf"/>
</dbReference>
<dbReference type="EMBL" id="JAYGII010000002">
    <property type="protein sequence ID" value="MEA5444553.1"/>
    <property type="molecule type" value="Genomic_DNA"/>
</dbReference>
<dbReference type="Pfam" id="PF00160">
    <property type="entry name" value="Pro_isomerase"/>
    <property type="match status" value="1"/>
</dbReference>
<dbReference type="EC" id="5.2.1.8" evidence="4"/>
<comment type="caution">
    <text evidence="7">The sequence shown here is derived from an EMBL/GenBank/DDBJ whole genome shotgun (WGS) entry which is preliminary data.</text>
</comment>
<dbReference type="Gene3D" id="2.40.100.10">
    <property type="entry name" value="Cyclophilin-like"/>
    <property type="match status" value="1"/>
</dbReference>
<dbReference type="InterPro" id="IPR002130">
    <property type="entry name" value="Cyclophilin-type_PPIase_dom"/>
</dbReference>
<keyword evidence="3 4" id="KW-0413">Isomerase</keyword>
<dbReference type="RefSeq" id="WP_346049869.1">
    <property type="nucleotide sequence ID" value="NZ_JAYGII010000002.1"/>
</dbReference>
<sequence>MPVKLLLIVIGLALLLPTRAVAFNDHLLLDTDRGEILIQLNFARAPLTAENVMSLAEAGHYDGLIFHRVIEDFVIQTGGYDPDMEERRSEEQIPNESGNGLSNERGTVALARGSDPHSGSAQFYINLSDNSRLDPRSTRWGYAVFGRVRAGMSVADEIAGLPTGGRAHLSSDVPEEDVRIRRARPMSYEEAEAWLQDRNNASDEED</sequence>
<comment type="catalytic activity">
    <reaction evidence="4">
        <text>[protein]-peptidylproline (omega=180) = [protein]-peptidylproline (omega=0)</text>
        <dbReference type="Rhea" id="RHEA:16237"/>
        <dbReference type="Rhea" id="RHEA-COMP:10747"/>
        <dbReference type="Rhea" id="RHEA-COMP:10748"/>
        <dbReference type="ChEBI" id="CHEBI:83833"/>
        <dbReference type="ChEBI" id="CHEBI:83834"/>
        <dbReference type="EC" id="5.2.1.8"/>
    </reaction>
</comment>
<gene>
    <name evidence="7" type="ORF">VCB98_01795</name>
</gene>
<evidence type="ECO:0000256" key="5">
    <source>
        <dbReference type="SAM" id="MobiDB-lite"/>
    </source>
</evidence>
<dbReference type="PROSITE" id="PS50072">
    <property type="entry name" value="CSA_PPIASE_2"/>
    <property type="match status" value="1"/>
</dbReference>
<evidence type="ECO:0000313" key="8">
    <source>
        <dbReference type="Proteomes" id="UP001302316"/>
    </source>
</evidence>
<feature type="compositionally biased region" description="Polar residues" evidence="5">
    <location>
        <begin position="92"/>
        <end position="104"/>
    </location>
</feature>
<dbReference type="PROSITE" id="PS00170">
    <property type="entry name" value="CSA_PPIASE_1"/>
    <property type="match status" value="1"/>
</dbReference>
<keyword evidence="2 4" id="KW-0697">Rotamase</keyword>
<feature type="region of interest" description="Disordered" evidence="5">
    <location>
        <begin position="80"/>
        <end position="104"/>
    </location>
</feature>
<evidence type="ECO:0000256" key="4">
    <source>
        <dbReference type="RuleBase" id="RU363019"/>
    </source>
</evidence>
<organism evidence="7 8">
    <name type="scientific">Natronospira elongata</name>
    <dbReference type="NCBI Taxonomy" id="3110268"/>
    <lineage>
        <taxon>Bacteria</taxon>
        <taxon>Pseudomonadati</taxon>
        <taxon>Pseudomonadota</taxon>
        <taxon>Gammaproteobacteria</taxon>
        <taxon>Natronospirales</taxon>
        <taxon>Natronospiraceae</taxon>
        <taxon>Natronospira</taxon>
    </lineage>
</organism>
<dbReference type="SUPFAM" id="SSF50891">
    <property type="entry name" value="Cyclophilin-like"/>
    <property type="match status" value="1"/>
</dbReference>
<dbReference type="PRINTS" id="PR00153">
    <property type="entry name" value="CSAPPISMRASE"/>
</dbReference>
<evidence type="ECO:0000313" key="7">
    <source>
        <dbReference type="EMBL" id="MEA5444553.1"/>
    </source>
</evidence>
<dbReference type="PANTHER" id="PTHR43246">
    <property type="entry name" value="PEPTIDYL-PROLYL CIS-TRANS ISOMERASE CYP38, CHLOROPLASTIC"/>
    <property type="match status" value="1"/>
</dbReference>
<evidence type="ECO:0000259" key="6">
    <source>
        <dbReference type="PROSITE" id="PS50072"/>
    </source>
</evidence>
<evidence type="ECO:0000256" key="2">
    <source>
        <dbReference type="ARBA" id="ARBA00023110"/>
    </source>
</evidence>
<evidence type="ECO:0000256" key="3">
    <source>
        <dbReference type="ARBA" id="ARBA00023235"/>
    </source>
</evidence>
<proteinExistence type="inferred from homology"/>
<evidence type="ECO:0000256" key="1">
    <source>
        <dbReference type="ARBA" id="ARBA00007365"/>
    </source>
</evidence>